<feature type="region of interest" description="Disordered" evidence="1">
    <location>
        <begin position="1"/>
        <end position="106"/>
    </location>
</feature>
<feature type="compositionally biased region" description="Acidic residues" evidence="1">
    <location>
        <begin position="12"/>
        <end position="24"/>
    </location>
</feature>
<evidence type="ECO:0000313" key="3">
    <source>
        <dbReference type="Proteomes" id="UP000799444"/>
    </source>
</evidence>
<keyword evidence="3" id="KW-1185">Reference proteome</keyword>
<evidence type="ECO:0000256" key="1">
    <source>
        <dbReference type="SAM" id="MobiDB-lite"/>
    </source>
</evidence>
<comment type="caution">
    <text evidence="2">The sequence shown here is derived from an EMBL/GenBank/DDBJ whole genome shotgun (WGS) entry which is preliminary data.</text>
</comment>
<reference evidence="2" key="1">
    <citation type="journal article" date="2020" name="Stud. Mycol.">
        <title>101 Dothideomycetes genomes: a test case for predicting lifestyles and emergence of pathogens.</title>
        <authorList>
            <person name="Haridas S."/>
            <person name="Albert R."/>
            <person name="Binder M."/>
            <person name="Bloem J."/>
            <person name="Labutti K."/>
            <person name="Salamov A."/>
            <person name="Andreopoulos B."/>
            <person name="Baker S."/>
            <person name="Barry K."/>
            <person name="Bills G."/>
            <person name="Bluhm B."/>
            <person name="Cannon C."/>
            <person name="Castanera R."/>
            <person name="Culley D."/>
            <person name="Daum C."/>
            <person name="Ezra D."/>
            <person name="Gonzalez J."/>
            <person name="Henrissat B."/>
            <person name="Kuo A."/>
            <person name="Liang C."/>
            <person name="Lipzen A."/>
            <person name="Lutzoni F."/>
            <person name="Magnuson J."/>
            <person name="Mondo S."/>
            <person name="Nolan M."/>
            <person name="Ohm R."/>
            <person name="Pangilinan J."/>
            <person name="Park H.-J."/>
            <person name="Ramirez L."/>
            <person name="Alfaro M."/>
            <person name="Sun H."/>
            <person name="Tritt A."/>
            <person name="Yoshinaga Y."/>
            <person name="Zwiers L.-H."/>
            <person name="Turgeon B."/>
            <person name="Goodwin S."/>
            <person name="Spatafora J."/>
            <person name="Crous P."/>
            <person name="Grigoriev I."/>
        </authorList>
    </citation>
    <scope>NUCLEOTIDE SEQUENCE</scope>
    <source>
        <strain evidence="2">CBS 125425</strain>
    </source>
</reference>
<feature type="region of interest" description="Disordered" evidence="1">
    <location>
        <begin position="138"/>
        <end position="161"/>
    </location>
</feature>
<feature type="compositionally biased region" description="Basic and acidic residues" evidence="1">
    <location>
        <begin position="139"/>
        <end position="149"/>
    </location>
</feature>
<dbReference type="AlphaFoldDB" id="A0A9P4QKP0"/>
<proteinExistence type="predicted"/>
<accession>A0A9P4QKP0</accession>
<dbReference type="Proteomes" id="UP000799444">
    <property type="component" value="Unassembled WGS sequence"/>
</dbReference>
<sequence length="229" mass="25611">MVQPSSMLGVPIDEDLGGEEDPEEDTLRYQNLSEVPEQTPRARPGRPKGKSRELDPTWKGFQQLKPGEEVPDKKRNNAPRRGPDPNAKKGIDSSAIISEGGRSSRRRDPIRAHAVYLGTFAASLESQRSFDTEPTITTMHRDKLPDPPKLEPANDSSARRRVQEGCAGRIRCLLEDGCLPEDISDARECRSRDSSTHLMGVHLQVRPGWLLDQAQGSHRRERRSAAYLD</sequence>
<gene>
    <name evidence="2" type="ORF">EJ04DRAFT_598369</name>
</gene>
<name>A0A9P4QKP0_9PLEO</name>
<protein>
    <submittedName>
        <fullName evidence="2">Uncharacterized protein</fullName>
    </submittedName>
</protein>
<organism evidence="2 3">
    <name type="scientific">Polyplosphaeria fusca</name>
    <dbReference type="NCBI Taxonomy" id="682080"/>
    <lineage>
        <taxon>Eukaryota</taxon>
        <taxon>Fungi</taxon>
        <taxon>Dikarya</taxon>
        <taxon>Ascomycota</taxon>
        <taxon>Pezizomycotina</taxon>
        <taxon>Dothideomycetes</taxon>
        <taxon>Pleosporomycetidae</taxon>
        <taxon>Pleosporales</taxon>
        <taxon>Tetraplosphaeriaceae</taxon>
        <taxon>Polyplosphaeria</taxon>
    </lineage>
</organism>
<dbReference type="EMBL" id="ML996410">
    <property type="protein sequence ID" value="KAF2726679.1"/>
    <property type="molecule type" value="Genomic_DNA"/>
</dbReference>
<evidence type="ECO:0000313" key="2">
    <source>
        <dbReference type="EMBL" id="KAF2726679.1"/>
    </source>
</evidence>
<feature type="compositionally biased region" description="Basic and acidic residues" evidence="1">
    <location>
        <begin position="66"/>
        <end position="91"/>
    </location>
</feature>